<evidence type="ECO:0008006" key="5">
    <source>
        <dbReference type="Google" id="ProtNLM"/>
    </source>
</evidence>
<sequence>MGARRASSSSLMAILPIAMLLCALHVEPAQGRPYPRPVPPAPNKSGRQYLEPNPGPRPLPPPAQGRTHQHSPPSPNRKDRTPPPPKRNRAVKESFPFPPPPPPARQEDCAASPARRRLLRLVS</sequence>
<dbReference type="AlphaFoldDB" id="A0A5J9UFL3"/>
<feature type="compositionally biased region" description="Pro residues" evidence="1">
    <location>
        <begin position="53"/>
        <end position="63"/>
    </location>
</feature>
<comment type="caution">
    <text evidence="3">The sequence shown here is derived from an EMBL/GenBank/DDBJ whole genome shotgun (WGS) entry which is preliminary data.</text>
</comment>
<feature type="region of interest" description="Disordered" evidence="1">
    <location>
        <begin position="29"/>
        <end position="123"/>
    </location>
</feature>
<reference evidence="3 4" key="1">
    <citation type="journal article" date="2019" name="Sci. Rep.">
        <title>A high-quality genome of Eragrostis curvula grass provides insights into Poaceae evolution and supports new strategies to enhance forage quality.</title>
        <authorList>
            <person name="Carballo J."/>
            <person name="Santos B.A.C.M."/>
            <person name="Zappacosta D."/>
            <person name="Garbus I."/>
            <person name="Selva J.P."/>
            <person name="Gallo C.A."/>
            <person name="Diaz A."/>
            <person name="Albertini E."/>
            <person name="Caccamo M."/>
            <person name="Echenique V."/>
        </authorList>
    </citation>
    <scope>NUCLEOTIDE SEQUENCE [LARGE SCALE GENOMIC DNA]</scope>
    <source>
        <strain evidence="4">cv. Victoria</strain>
        <tissue evidence="3">Leaf</tissue>
    </source>
</reference>
<protein>
    <recommendedName>
        <fullName evidence="5">Extensin domain-containing protein</fullName>
    </recommendedName>
</protein>
<feature type="chain" id="PRO_5023826488" description="Extensin domain-containing protein" evidence="2">
    <location>
        <begin position="32"/>
        <end position="123"/>
    </location>
</feature>
<dbReference type="Proteomes" id="UP000324897">
    <property type="component" value="Unassembled WGS sequence"/>
</dbReference>
<keyword evidence="4" id="KW-1185">Reference proteome</keyword>
<dbReference type="Gramene" id="TVU22224">
    <property type="protein sequence ID" value="TVU22224"/>
    <property type="gene ID" value="EJB05_31908"/>
</dbReference>
<feature type="signal peptide" evidence="2">
    <location>
        <begin position="1"/>
        <end position="31"/>
    </location>
</feature>
<evidence type="ECO:0000256" key="2">
    <source>
        <dbReference type="SAM" id="SignalP"/>
    </source>
</evidence>
<name>A0A5J9UFL3_9POAL</name>
<keyword evidence="2" id="KW-0732">Signal</keyword>
<feature type="compositionally biased region" description="Basic residues" evidence="1">
    <location>
        <begin position="114"/>
        <end position="123"/>
    </location>
</feature>
<gene>
    <name evidence="3" type="ORF">EJB05_31908</name>
</gene>
<evidence type="ECO:0000313" key="4">
    <source>
        <dbReference type="Proteomes" id="UP000324897"/>
    </source>
</evidence>
<dbReference type="EMBL" id="RWGY01000026">
    <property type="protein sequence ID" value="TVU22224.1"/>
    <property type="molecule type" value="Genomic_DNA"/>
</dbReference>
<accession>A0A5J9UFL3</accession>
<organism evidence="3 4">
    <name type="scientific">Eragrostis curvula</name>
    <name type="common">weeping love grass</name>
    <dbReference type="NCBI Taxonomy" id="38414"/>
    <lineage>
        <taxon>Eukaryota</taxon>
        <taxon>Viridiplantae</taxon>
        <taxon>Streptophyta</taxon>
        <taxon>Embryophyta</taxon>
        <taxon>Tracheophyta</taxon>
        <taxon>Spermatophyta</taxon>
        <taxon>Magnoliopsida</taxon>
        <taxon>Liliopsida</taxon>
        <taxon>Poales</taxon>
        <taxon>Poaceae</taxon>
        <taxon>PACMAD clade</taxon>
        <taxon>Chloridoideae</taxon>
        <taxon>Eragrostideae</taxon>
        <taxon>Eragrostidinae</taxon>
        <taxon>Eragrostis</taxon>
    </lineage>
</organism>
<proteinExistence type="predicted"/>
<evidence type="ECO:0000313" key="3">
    <source>
        <dbReference type="EMBL" id="TVU22224.1"/>
    </source>
</evidence>
<evidence type="ECO:0000256" key="1">
    <source>
        <dbReference type="SAM" id="MobiDB-lite"/>
    </source>
</evidence>